<evidence type="ECO:0000313" key="3">
    <source>
        <dbReference type="Proteomes" id="UP000663879"/>
    </source>
</evidence>
<feature type="chain" id="PRO_5032388842" evidence="1">
    <location>
        <begin position="19"/>
        <end position="297"/>
    </location>
</feature>
<protein>
    <submittedName>
        <fullName evidence="2">Uncharacterized protein</fullName>
    </submittedName>
</protein>
<name>A0A813PU35_9BILA</name>
<sequence>MKYFFTLFLILFIDKTFGFDIFDRGEENLKCTEFKGLIEHDTLLHVPCLLIRIMEHLKKCPNKIFYHALLDIRCSEKCTSGYLKKKIIGIKDRIVSNTQNSLELRRSKQISKAKKLITTLTSAPANLTYHINDNDCLTFANAIKIYFEDNEEIYGIRRNLITNSKALDFSLPLDEKKIDKMIDSMRCTAEVRSDVSHFHYYKYLVSSLKNLSALSSNPKEGEISKKIVPLSLSDITELFYPYVEMDDKYNRILPSHSYLGYFIQNHETLFLKPSPCDDKKSSDFDAKKSIKNFFKKI</sequence>
<gene>
    <name evidence="2" type="ORF">OXX778_LOCUS4265</name>
</gene>
<evidence type="ECO:0000256" key="1">
    <source>
        <dbReference type="SAM" id="SignalP"/>
    </source>
</evidence>
<accession>A0A813PU35</accession>
<dbReference type="Proteomes" id="UP000663879">
    <property type="component" value="Unassembled WGS sequence"/>
</dbReference>
<keyword evidence="3" id="KW-1185">Reference proteome</keyword>
<proteinExistence type="predicted"/>
<comment type="caution">
    <text evidence="2">The sequence shown here is derived from an EMBL/GenBank/DDBJ whole genome shotgun (WGS) entry which is preliminary data.</text>
</comment>
<dbReference type="AlphaFoldDB" id="A0A813PU35"/>
<dbReference type="OrthoDB" id="10398458at2759"/>
<evidence type="ECO:0000313" key="2">
    <source>
        <dbReference type="EMBL" id="CAF0757712.1"/>
    </source>
</evidence>
<feature type="signal peptide" evidence="1">
    <location>
        <begin position="1"/>
        <end position="18"/>
    </location>
</feature>
<reference evidence="2" key="1">
    <citation type="submission" date="2021-02" db="EMBL/GenBank/DDBJ databases">
        <authorList>
            <person name="Nowell W R."/>
        </authorList>
    </citation>
    <scope>NUCLEOTIDE SEQUENCE</scope>
    <source>
        <strain evidence="2">Ploen Becks lab</strain>
    </source>
</reference>
<keyword evidence="1" id="KW-0732">Signal</keyword>
<organism evidence="2 3">
    <name type="scientific">Brachionus calyciflorus</name>
    <dbReference type="NCBI Taxonomy" id="104777"/>
    <lineage>
        <taxon>Eukaryota</taxon>
        <taxon>Metazoa</taxon>
        <taxon>Spiralia</taxon>
        <taxon>Gnathifera</taxon>
        <taxon>Rotifera</taxon>
        <taxon>Eurotatoria</taxon>
        <taxon>Monogononta</taxon>
        <taxon>Pseudotrocha</taxon>
        <taxon>Ploima</taxon>
        <taxon>Brachionidae</taxon>
        <taxon>Brachionus</taxon>
    </lineage>
</organism>
<dbReference type="EMBL" id="CAJNOC010000410">
    <property type="protein sequence ID" value="CAF0757712.1"/>
    <property type="molecule type" value="Genomic_DNA"/>
</dbReference>